<evidence type="ECO:0000313" key="9">
    <source>
        <dbReference type="EMBL" id="GAA2230251.1"/>
    </source>
</evidence>
<dbReference type="InterPro" id="IPR050428">
    <property type="entry name" value="TCS_sensor_his_kinase"/>
</dbReference>
<dbReference type="PANTHER" id="PTHR45436:SF5">
    <property type="entry name" value="SENSOR HISTIDINE KINASE TRCS"/>
    <property type="match status" value="1"/>
</dbReference>
<dbReference type="SUPFAM" id="SSF55874">
    <property type="entry name" value="ATPase domain of HSP90 chaperone/DNA topoisomerase II/histidine kinase"/>
    <property type="match status" value="1"/>
</dbReference>
<keyword evidence="10" id="KW-1185">Reference proteome</keyword>
<keyword evidence="6" id="KW-0472">Membrane</keyword>
<evidence type="ECO:0000256" key="3">
    <source>
        <dbReference type="ARBA" id="ARBA00022553"/>
    </source>
</evidence>
<keyword evidence="6" id="KW-0812">Transmembrane</keyword>
<evidence type="ECO:0000259" key="7">
    <source>
        <dbReference type="Pfam" id="PF02518"/>
    </source>
</evidence>
<accession>A0ABP5QAJ6</accession>
<keyword evidence="4" id="KW-0808">Transferase</keyword>
<feature type="domain" description="Histidine kinase/HSP90-like ATPase" evidence="7">
    <location>
        <begin position="529"/>
        <end position="632"/>
    </location>
</feature>
<evidence type="ECO:0000259" key="8">
    <source>
        <dbReference type="Pfam" id="PF08376"/>
    </source>
</evidence>
<dbReference type="Proteomes" id="UP001501474">
    <property type="component" value="Unassembled WGS sequence"/>
</dbReference>
<comment type="caution">
    <text evidence="9">The sequence shown here is derived from an EMBL/GenBank/DDBJ whole genome shotgun (WGS) entry which is preliminary data.</text>
</comment>
<comment type="catalytic activity">
    <reaction evidence="1">
        <text>ATP + protein L-histidine = ADP + protein N-phospho-L-histidine.</text>
        <dbReference type="EC" id="2.7.13.3"/>
    </reaction>
</comment>
<dbReference type="Pfam" id="PF02518">
    <property type="entry name" value="HATPase_c"/>
    <property type="match status" value="1"/>
</dbReference>
<dbReference type="InterPro" id="IPR003594">
    <property type="entry name" value="HATPase_dom"/>
</dbReference>
<evidence type="ECO:0000256" key="5">
    <source>
        <dbReference type="ARBA" id="ARBA00022777"/>
    </source>
</evidence>
<evidence type="ECO:0000256" key="6">
    <source>
        <dbReference type="SAM" id="Phobius"/>
    </source>
</evidence>
<dbReference type="EC" id="2.7.13.3" evidence="2"/>
<sequence>MPSKPTRLSALMARALPRTIRGRLPLLLALPTCALVVVATVGAITQSSQYGAAGRTRDEVVLVLDAQELVHQLQRERGLTAGLLGGDQSFRSRVDSQRKASDQARAALDRQLAGNSPGVGAVREALAQLGSLATVRGEADGGSVGRAEALAFYTRAITALTDAAFHGGTELEDRQLTDGLTTLRKLGDGTEAAALERGTLNGILATGSFSDRDYRTFITLLGTKGDALAEVPRTATAAQTHALDAVMRNHSAVAVARMEQQVLTAHDAKKLPVAPADWWQPATALVDGLHQVQIRVADDTSARADQLRSDALRQLLMKAVLALLAIAGAAVLALAATRSILRPLHALTEEAHRIADLALPQAVARVREAQRQAEPAELTEGFTGSALAARGDEIANVAGALDRVADTALRLAVDQAVLQRTSTESLANLGRRNKELVSRQLGFLSALERSEDDPGTLANLFELDHLATRMRRNAESLLVLAGERSPRRWADPVPMGDVLRSALGEVDDYRRVLLRHTTPALLDGGAVSEVAHLLAELIENALAASSPETDVEIYAQEHGADYMIAVVDHGGGLSEAELATANRRLSGQESFLVGRTQLLGHYVVGRLAVGLGARVWLAPSPMAGVTASVLLPGRLLSGQADLAAVR</sequence>
<evidence type="ECO:0000256" key="1">
    <source>
        <dbReference type="ARBA" id="ARBA00000085"/>
    </source>
</evidence>
<gene>
    <name evidence="9" type="ORF">GCM10010104_24390</name>
</gene>
<keyword evidence="6" id="KW-1133">Transmembrane helix</keyword>
<dbReference type="InterPro" id="IPR036890">
    <property type="entry name" value="HATPase_C_sf"/>
</dbReference>
<keyword evidence="5" id="KW-0418">Kinase</keyword>
<dbReference type="Gene3D" id="3.30.565.10">
    <property type="entry name" value="Histidine kinase-like ATPase, C-terminal domain"/>
    <property type="match status" value="1"/>
</dbReference>
<organism evidence="9 10">
    <name type="scientific">Streptomyces indiaensis</name>
    <dbReference type="NCBI Taxonomy" id="284033"/>
    <lineage>
        <taxon>Bacteria</taxon>
        <taxon>Bacillati</taxon>
        <taxon>Actinomycetota</taxon>
        <taxon>Actinomycetes</taxon>
        <taxon>Kitasatosporales</taxon>
        <taxon>Streptomycetaceae</taxon>
        <taxon>Streptomyces</taxon>
    </lineage>
</organism>
<feature type="domain" description="Nitrate/nitrite sensing protein" evidence="8">
    <location>
        <begin position="68"/>
        <end position="299"/>
    </location>
</feature>
<feature type="transmembrane region" description="Helical" evidence="6">
    <location>
        <begin position="315"/>
        <end position="336"/>
    </location>
</feature>
<evidence type="ECO:0000256" key="2">
    <source>
        <dbReference type="ARBA" id="ARBA00012438"/>
    </source>
</evidence>
<keyword evidence="3" id="KW-0597">Phosphoprotein</keyword>
<protein>
    <recommendedName>
        <fullName evidence="2">histidine kinase</fullName>
        <ecNumber evidence="2">2.7.13.3</ecNumber>
    </recommendedName>
</protein>
<dbReference type="InterPro" id="IPR013587">
    <property type="entry name" value="Nitrate/nitrite_sensing"/>
</dbReference>
<evidence type="ECO:0000313" key="10">
    <source>
        <dbReference type="Proteomes" id="UP001501474"/>
    </source>
</evidence>
<dbReference type="EMBL" id="BAAART010000055">
    <property type="protein sequence ID" value="GAA2230251.1"/>
    <property type="molecule type" value="Genomic_DNA"/>
</dbReference>
<name>A0ABP5QAJ6_9ACTN</name>
<reference evidence="10" key="1">
    <citation type="journal article" date="2019" name="Int. J. Syst. Evol. Microbiol.">
        <title>The Global Catalogue of Microorganisms (GCM) 10K type strain sequencing project: providing services to taxonomists for standard genome sequencing and annotation.</title>
        <authorList>
            <consortium name="The Broad Institute Genomics Platform"/>
            <consortium name="The Broad Institute Genome Sequencing Center for Infectious Disease"/>
            <person name="Wu L."/>
            <person name="Ma J."/>
        </authorList>
    </citation>
    <scope>NUCLEOTIDE SEQUENCE [LARGE SCALE GENOMIC DNA]</scope>
    <source>
        <strain evidence="10">JCM 3053</strain>
    </source>
</reference>
<dbReference type="Pfam" id="PF08376">
    <property type="entry name" value="NIT"/>
    <property type="match status" value="1"/>
</dbReference>
<dbReference type="PANTHER" id="PTHR45436">
    <property type="entry name" value="SENSOR HISTIDINE KINASE YKOH"/>
    <property type="match status" value="1"/>
</dbReference>
<dbReference type="Gene3D" id="6.10.340.10">
    <property type="match status" value="1"/>
</dbReference>
<proteinExistence type="predicted"/>
<evidence type="ECO:0000256" key="4">
    <source>
        <dbReference type="ARBA" id="ARBA00022679"/>
    </source>
</evidence>